<evidence type="ECO:0000313" key="4">
    <source>
        <dbReference type="EMBL" id="RVW97829.1"/>
    </source>
</evidence>
<feature type="repeat" description="PPR" evidence="2">
    <location>
        <begin position="168"/>
        <end position="202"/>
    </location>
</feature>
<gene>
    <name evidence="4" type="primary">PCMP-H61_22</name>
    <name evidence="4" type="ORF">CK203_021305</name>
</gene>
<evidence type="ECO:0000313" key="5">
    <source>
        <dbReference type="Proteomes" id="UP000288805"/>
    </source>
</evidence>
<feature type="region of interest" description="Disordered" evidence="3">
    <location>
        <begin position="80"/>
        <end position="101"/>
    </location>
</feature>
<proteinExistence type="predicted"/>
<evidence type="ECO:0000256" key="3">
    <source>
        <dbReference type="SAM" id="MobiDB-lite"/>
    </source>
</evidence>
<dbReference type="InterPro" id="IPR046960">
    <property type="entry name" value="PPR_At4g14850-like_plant"/>
</dbReference>
<feature type="repeat" description="PPR" evidence="2">
    <location>
        <begin position="305"/>
        <end position="335"/>
    </location>
</feature>
<name>A0A438IM92_VITVI</name>
<accession>A0A438IM92</accession>
<dbReference type="PANTHER" id="PTHR47926">
    <property type="entry name" value="PENTATRICOPEPTIDE REPEAT-CONTAINING PROTEIN"/>
    <property type="match status" value="1"/>
</dbReference>
<dbReference type="EMBL" id="QGNW01000097">
    <property type="protein sequence ID" value="RVW97829.1"/>
    <property type="molecule type" value="Genomic_DNA"/>
</dbReference>
<feature type="compositionally biased region" description="Pro residues" evidence="3">
    <location>
        <begin position="89"/>
        <end position="98"/>
    </location>
</feature>
<dbReference type="Proteomes" id="UP000288805">
    <property type="component" value="Unassembled WGS sequence"/>
</dbReference>
<dbReference type="InterPro" id="IPR011990">
    <property type="entry name" value="TPR-like_helical_dom_sf"/>
</dbReference>
<organism evidence="4 5">
    <name type="scientific">Vitis vinifera</name>
    <name type="common">Grape</name>
    <dbReference type="NCBI Taxonomy" id="29760"/>
    <lineage>
        <taxon>Eukaryota</taxon>
        <taxon>Viridiplantae</taxon>
        <taxon>Streptophyta</taxon>
        <taxon>Embryophyta</taxon>
        <taxon>Tracheophyta</taxon>
        <taxon>Spermatophyta</taxon>
        <taxon>Magnoliopsida</taxon>
        <taxon>eudicotyledons</taxon>
        <taxon>Gunneridae</taxon>
        <taxon>Pentapetalae</taxon>
        <taxon>rosids</taxon>
        <taxon>Vitales</taxon>
        <taxon>Vitaceae</taxon>
        <taxon>Viteae</taxon>
        <taxon>Vitis</taxon>
    </lineage>
</organism>
<dbReference type="NCBIfam" id="TIGR00756">
    <property type="entry name" value="PPR"/>
    <property type="match status" value="4"/>
</dbReference>
<dbReference type="AlphaFoldDB" id="A0A438IM92"/>
<evidence type="ECO:0000256" key="1">
    <source>
        <dbReference type="ARBA" id="ARBA00022737"/>
    </source>
</evidence>
<dbReference type="GO" id="GO:0003723">
    <property type="term" value="F:RNA binding"/>
    <property type="evidence" value="ECO:0007669"/>
    <property type="project" value="InterPro"/>
</dbReference>
<dbReference type="PANTHER" id="PTHR47926:SF537">
    <property type="entry name" value="PENTACOTRIPEPTIDE-REPEAT REGION OF PRORP DOMAIN-CONTAINING PROTEIN"/>
    <property type="match status" value="1"/>
</dbReference>
<sequence length="429" mass="48324">MFFNFKNYVGSIQSVMQEAKRLHAHLITSGLHQQENHLRKLITLYTSSSSSLHHARLLFDAVYHPSTYLYNTMFPGLRRQPNPTSRLAPAPPHVPPRPSSRHVHLPLLAQGLLRPRPPPQRPGTPLPSLEIRLRWPYIASWTTLLACYANSCSVEAARKVFDEMPERSVVSYSAMLAAYVRGNRFREALELFRELFSVKIEPSDSCVMSVLCACANLGALDVGRWVYSFVCHSKGDYVDSRIATALIDMFFKCGSIEHALLVFEGAKEKHVGEWTAMLSGLAMHGLGEQLIEAFEKMVDSGIKPDEVTFVALLSGCSHSGLVNEGLYYFDRMESDFGVEPTVEHFGCVVDLLGRAGLIDQAMQLISEMPFEPNAAIWGALLNACRVYKNVEVGELAAQWLIKDEPWNGALYMTLLSLYREAGRWMRWRR</sequence>
<dbReference type="GO" id="GO:0009451">
    <property type="term" value="P:RNA modification"/>
    <property type="evidence" value="ECO:0007669"/>
    <property type="project" value="InterPro"/>
</dbReference>
<protein>
    <submittedName>
        <fullName evidence="4">Pentatricopeptide repeat-containing protein</fullName>
    </submittedName>
</protein>
<dbReference type="Pfam" id="PF13041">
    <property type="entry name" value="PPR_2"/>
    <property type="match status" value="1"/>
</dbReference>
<dbReference type="Gene3D" id="1.25.40.10">
    <property type="entry name" value="Tetratricopeptide repeat domain"/>
    <property type="match status" value="2"/>
</dbReference>
<dbReference type="FunFam" id="1.25.40.10:FF:000242">
    <property type="entry name" value="Pentatricopeptide repeat-containing protein"/>
    <property type="match status" value="1"/>
</dbReference>
<dbReference type="PROSITE" id="PS51375">
    <property type="entry name" value="PPR"/>
    <property type="match status" value="3"/>
</dbReference>
<dbReference type="Pfam" id="PF01535">
    <property type="entry name" value="PPR"/>
    <property type="match status" value="4"/>
</dbReference>
<keyword evidence="1" id="KW-0677">Repeat</keyword>
<feature type="repeat" description="PPR" evidence="2">
    <location>
        <begin position="270"/>
        <end position="304"/>
    </location>
</feature>
<reference evidence="4 5" key="1">
    <citation type="journal article" date="2018" name="PLoS Genet.">
        <title>Population sequencing reveals clonal diversity and ancestral inbreeding in the grapevine cultivar Chardonnay.</title>
        <authorList>
            <person name="Roach M.J."/>
            <person name="Johnson D.L."/>
            <person name="Bohlmann J."/>
            <person name="van Vuuren H.J."/>
            <person name="Jones S.J."/>
            <person name="Pretorius I.S."/>
            <person name="Schmidt S.A."/>
            <person name="Borneman A.R."/>
        </authorList>
    </citation>
    <scope>NUCLEOTIDE SEQUENCE [LARGE SCALE GENOMIC DNA]</scope>
    <source>
        <strain evidence="5">cv. Chardonnay</strain>
        <tissue evidence="4">Leaf</tissue>
    </source>
</reference>
<dbReference type="InterPro" id="IPR002885">
    <property type="entry name" value="PPR_rpt"/>
</dbReference>
<evidence type="ECO:0000256" key="2">
    <source>
        <dbReference type="PROSITE-ProRule" id="PRU00708"/>
    </source>
</evidence>
<comment type="caution">
    <text evidence="4">The sequence shown here is derived from an EMBL/GenBank/DDBJ whole genome shotgun (WGS) entry which is preliminary data.</text>
</comment>